<evidence type="ECO:0000313" key="2">
    <source>
        <dbReference type="EMBL" id="PVD25076.1"/>
    </source>
</evidence>
<gene>
    <name evidence="2" type="ORF">C0Q70_15574</name>
</gene>
<comment type="caution">
    <text evidence="2">The sequence shown here is derived from an EMBL/GenBank/DDBJ whole genome shotgun (WGS) entry which is preliminary data.</text>
</comment>
<accession>A0A2T7NVA2</accession>
<feature type="region of interest" description="Disordered" evidence="1">
    <location>
        <begin position="13"/>
        <end position="34"/>
    </location>
</feature>
<evidence type="ECO:0000256" key="1">
    <source>
        <dbReference type="SAM" id="MobiDB-lite"/>
    </source>
</evidence>
<proteinExistence type="predicted"/>
<protein>
    <submittedName>
        <fullName evidence="2">Uncharacterized protein</fullName>
    </submittedName>
</protein>
<name>A0A2T7NVA2_POMCA</name>
<feature type="region of interest" description="Disordered" evidence="1">
    <location>
        <begin position="80"/>
        <end position="112"/>
    </location>
</feature>
<reference evidence="2 3" key="1">
    <citation type="submission" date="2018-04" db="EMBL/GenBank/DDBJ databases">
        <title>The genome of golden apple snail Pomacea canaliculata provides insight into stress tolerance and invasive adaptation.</title>
        <authorList>
            <person name="Liu C."/>
            <person name="Liu B."/>
            <person name="Ren Y."/>
            <person name="Zhang Y."/>
            <person name="Wang H."/>
            <person name="Li S."/>
            <person name="Jiang F."/>
            <person name="Yin L."/>
            <person name="Zhang G."/>
            <person name="Qian W."/>
            <person name="Fan W."/>
        </authorList>
    </citation>
    <scope>NUCLEOTIDE SEQUENCE [LARGE SCALE GENOMIC DNA]</scope>
    <source>
        <strain evidence="2">SZHN2017</strain>
        <tissue evidence="2">Muscle</tissue>
    </source>
</reference>
<feature type="compositionally biased region" description="Basic and acidic residues" evidence="1">
    <location>
        <begin position="80"/>
        <end position="90"/>
    </location>
</feature>
<organism evidence="2 3">
    <name type="scientific">Pomacea canaliculata</name>
    <name type="common">Golden apple snail</name>
    <dbReference type="NCBI Taxonomy" id="400727"/>
    <lineage>
        <taxon>Eukaryota</taxon>
        <taxon>Metazoa</taxon>
        <taxon>Spiralia</taxon>
        <taxon>Lophotrochozoa</taxon>
        <taxon>Mollusca</taxon>
        <taxon>Gastropoda</taxon>
        <taxon>Caenogastropoda</taxon>
        <taxon>Architaenioglossa</taxon>
        <taxon>Ampullarioidea</taxon>
        <taxon>Ampullariidae</taxon>
        <taxon>Pomacea</taxon>
    </lineage>
</organism>
<keyword evidence="3" id="KW-1185">Reference proteome</keyword>
<sequence length="112" mass="12001">MGRLQSLQVVTSMLRSANKRRGTGGRGYGPHKTGLKTRGCLQGCLLRPLGTSSASTVRLLPLTASRHDWPSAGIHARALPREGDLTRDYTTDVPSPSLSTHPFPLSKPSISP</sequence>
<dbReference type="EMBL" id="PZQS01000009">
    <property type="protein sequence ID" value="PVD25076.1"/>
    <property type="molecule type" value="Genomic_DNA"/>
</dbReference>
<evidence type="ECO:0000313" key="3">
    <source>
        <dbReference type="Proteomes" id="UP000245119"/>
    </source>
</evidence>
<dbReference type="AlphaFoldDB" id="A0A2T7NVA2"/>
<dbReference type="Proteomes" id="UP000245119">
    <property type="component" value="Linkage Group LG9"/>
</dbReference>